<dbReference type="InterPro" id="IPR000742">
    <property type="entry name" value="EGF"/>
</dbReference>
<sequence>MDEWHTIRVKNNESSGSNNLKVIQGDAGESLIFLGIVSQVLLSGDSVDLGKEKIAESETLEHNNACSSKPCQHGGLCIPSNVFRGFKCDCSKTSGYEGKFCERNSKICGQGYLLNKFKFIECRVVFLVLRELQCLPNTCGEHGDCETVNETHIVCSCRDYYSGPNCEIFKPIEHAAQFDGKAFIVFSTDEFPHLTSEKEETIELRFKTTADFGLIFWQGQQPGKTNVGEDYLSIGLNDGYLVYTFELGGGAAQITSVEAVNDGKEHHLKALRKGRNGSLQVDYSSPVEGVSSGILAMLNVDGDIYVGGVPDLEGMTSGLHEENFVGCIGDLTLNGIRMDLMANAIDGRNVKPCEQWMVRKKWFRGRKYRDLSRWI</sequence>
<dbReference type="PANTHER" id="PTHR15036">
    <property type="entry name" value="PIKACHURIN-LIKE PROTEIN"/>
    <property type="match status" value="1"/>
</dbReference>
<organism evidence="6 8">
    <name type="scientific">Dracunculus medinensis</name>
    <name type="common">Guinea worm</name>
    <dbReference type="NCBI Taxonomy" id="318479"/>
    <lineage>
        <taxon>Eukaryota</taxon>
        <taxon>Metazoa</taxon>
        <taxon>Ecdysozoa</taxon>
        <taxon>Nematoda</taxon>
        <taxon>Chromadorea</taxon>
        <taxon>Rhabditida</taxon>
        <taxon>Spirurina</taxon>
        <taxon>Dracunculoidea</taxon>
        <taxon>Dracunculidae</taxon>
        <taxon>Dracunculus</taxon>
    </lineage>
</organism>
<dbReference type="GO" id="GO:0016020">
    <property type="term" value="C:membrane"/>
    <property type="evidence" value="ECO:0007669"/>
    <property type="project" value="UniProtKB-SubCell"/>
</dbReference>
<proteinExistence type="predicted"/>
<keyword evidence="1 2" id="KW-1015">Disulfide bond</keyword>
<dbReference type="AlphaFoldDB" id="A0A0N4UBN5"/>
<dbReference type="PROSITE" id="PS50025">
    <property type="entry name" value="LAM_G_DOMAIN"/>
    <property type="match status" value="1"/>
</dbReference>
<dbReference type="EMBL" id="UYYG01001169">
    <property type="protein sequence ID" value="VDN58536.1"/>
    <property type="molecule type" value="Genomic_DNA"/>
</dbReference>
<feature type="disulfide bond" evidence="2">
    <location>
        <begin position="71"/>
        <end position="88"/>
    </location>
</feature>
<dbReference type="Gene3D" id="2.60.120.200">
    <property type="match status" value="1"/>
</dbReference>
<evidence type="ECO:0000259" key="3">
    <source>
        <dbReference type="PROSITE" id="PS50025"/>
    </source>
</evidence>
<dbReference type="SMART" id="SM00282">
    <property type="entry name" value="LamG"/>
    <property type="match status" value="1"/>
</dbReference>
<evidence type="ECO:0000313" key="7">
    <source>
        <dbReference type="Proteomes" id="UP000274756"/>
    </source>
</evidence>
<feature type="domain" description="EGF-like" evidence="4">
    <location>
        <begin position="130"/>
        <end position="167"/>
    </location>
</feature>
<accession>A0A0N4UBN5</accession>
<dbReference type="Gene3D" id="2.10.25.10">
    <property type="entry name" value="Laminin"/>
    <property type="match status" value="2"/>
</dbReference>
<evidence type="ECO:0000256" key="1">
    <source>
        <dbReference type="ARBA" id="ARBA00023157"/>
    </source>
</evidence>
<feature type="disulfide bond" evidence="2">
    <location>
        <begin position="157"/>
        <end position="166"/>
    </location>
</feature>
<dbReference type="PROSITE" id="PS00022">
    <property type="entry name" value="EGF_1"/>
    <property type="match status" value="1"/>
</dbReference>
<gene>
    <name evidence="5" type="ORF">DME_LOCUS8509</name>
</gene>
<evidence type="ECO:0000313" key="8">
    <source>
        <dbReference type="WBParaSite" id="DME_0000462601-mRNA-1"/>
    </source>
</evidence>
<dbReference type="PANTHER" id="PTHR15036:SF85">
    <property type="entry name" value="SP2353, ISOFORM A"/>
    <property type="match status" value="1"/>
</dbReference>
<dbReference type="SMART" id="SM00181">
    <property type="entry name" value="EGF"/>
    <property type="match status" value="2"/>
</dbReference>
<dbReference type="OrthoDB" id="10055367at2759"/>
<keyword evidence="7" id="KW-1185">Reference proteome</keyword>
<dbReference type="Pfam" id="PF02210">
    <property type="entry name" value="Laminin_G_2"/>
    <property type="match status" value="1"/>
</dbReference>
<dbReference type="STRING" id="318479.A0A0N4UBN5"/>
<dbReference type="InterPro" id="IPR050372">
    <property type="entry name" value="Neurexin-related_CASP"/>
</dbReference>
<name>A0A0N4UBN5_DRAME</name>
<dbReference type="SUPFAM" id="SSF49899">
    <property type="entry name" value="Concanavalin A-like lectins/glucanases"/>
    <property type="match status" value="1"/>
</dbReference>
<comment type="caution">
    <text evidence="2">Lacks conserved residue(s) required for the propagation of feature annotation.</text>
</comment>
<feature type="domain" description="EGF-like" evidence="4">
    <location>
        <begin position="62"/>
        <end position="102"/>
    </location>
</feature>
<dbReference type="CDD" id="cd00110">
    <property type="entry name" value="LamG"/>
    <property type="match status" value="1"/>
</dbReference>
<evidence type="ECO:0000259" key="4">
    <source>
        <dbReference type="PROSITE" id="PS50026"/>
    </source>
</evidence>
<dbReference type="WBParaSite" id="DME_0000462601-mRNA-1">
    <property type="protein sequence ID" value="DME_0000462601-mRNA-1"/>
    <property type="gene ID" value="DME_0000462601"/>
</dbReference>
<dbReference type="Proteomes" id="UP000038040">
    <property type="component" value="Unplaced"/>
</dbReference>
<dbReference type="PROSITE" id="PS50026">
    <property type="entry name" value="EGF_3"/>
    <property type="match status" value="2"/>
</dbReference>
<reference evidence="8" key="1">
    <citation type="submission" date="2016-04" db="UniProtKB">
        <authorList>
            <consortium name="WormBaseParasite"/>
        </authorList>
    </citation>
    <scope>IDENTIFICATION</scope>
</reference>
<evidence type="ECO:0000313" key="5">
    <source>
        <dbReference type="EMBL" id="VDN58536.1"/>
    </source>
</evidence>
<evidence type="ECO:0000256" key="2">
    <source>
        <dbReference type="PROSITE-ProRule" id="PRU00076"/>
    </source>
</evidence>
<dbReference type="InterPro" id="IPR001791">
    <property type="entry name" value="Laminin_G"/>
</dbReference>
<keyword evidence="2" id="KW-0245">EGF-like domain</keyword>
<evidence type="ECO:0000313" key="6">
    <source>
        <dbReference type="Proteomes" id="UP000038040"/>
    </source>
</evidence>
<reference evidence="5 7" key="2">
    <citation type="submission" date="2018-11" db="EMBL/GenBank/DDBJ databases">
        <authorList>
            <consortium name="Pathogen Informatics"/>
        </authorList>
    </citation>
    <scope>NUCLEOTIDE SEQUENCE [LARGE SCALE GENOMIC DNA]</scope>
</reference>
<protein>
    <submittedName>
        <fullName evidence="8">EGF-like domain-containing protein</fullName>
    </submittedName>
</protein>
<dbReference type="Proteomes" id="UP000274756">
    <property type="component" value="Unassembled WGS sequence"/>
</dbReference>
<dbReference type="InterPro" id="IPR013320">
    <property type="entry name" value="ConA-like_dom_sf"/>
</dbReference>
<dbReference type="Pfam" id="PF00008">
    <property type="entry name" value="EGF"/>
    <property type="match status" value="1"/>
</dbReference>
<feature type="domain" description="Laminin G" evidence="3">
    <location>
        <begin position="173"/>
        <end position="353"/>
    </location>
</feature>
<dbReference type="SUPFAM" id="SSF57196">
    <property type="entry name" value="EGF/Laminin"/>
    <property type="match status" value="1"/>
</dbReference>